<evidence type="ECO:0000313" key="4">
    <source>
        <dbReference type="EMBL" id="KAF3557476.1"/>
    </source>
</evidence>
<dbReference type="AlphaFoldDB" id="A0A8S9QWS5"/>
<dbReference type="GO" id="GO:0009073">
    <property type="term" value="P:aromatic amino acid family biosynthetic process"/>
    <property type="evidence" value="ECO:0007669"/>
    <property type="project" value="UniProtKB-KW"/>
</dbReference>
<dbReference type="InterPro" id="IPR031322">
    <property type="entry name" value="Shikimate/glucono_kinase"/>
</dbReference>
<accession>A0A8S9QWS5</accession>
<evidence type="ECO:0000256" key="2">
    <source>
        <dbReference type="ARBA" id="ARBA00022605"/>
    </source>
</evidence>
<evidence type="ECO:0000313" key="5">
    <source>
        <dbReference type="Proteomes" id="UP000712600"/>
    </source>
</evidence>
<protein>
    <recommendedName>
        <fullName evidence="6">Shikimate kinase</fullName>
    </recommendedName>
</protein>
<name>A0A8S9QWS5_BRACR</name>
<gene>
    <name evidence="4" type="ORF">F2Q69_00016410</name>
</gene>
<keyword evidence="2" id="KW-0028">Amino-acid biosynthesis</keyword>
<proteinExistence type="inferred from homology"/>
<dbReference type="PANTHER" id="PTHR21087">
    <property type="entry name" value="SHIKIMATE KINASE"/>
    <property type="match status" value="1"/>
</dbReference>
<dbReference type="GO" id="GO:0005829">
    <property type="term" value="C:cytosol"/>
    <property type="evidence" value="ECO:0007669"/>
    <property type="project" value="TreeGrafter"/>
</dbReference>
<dbReference type="GO" id="GO:0004765">
    <property type="term" value="F:shikimate kinase activity"/>
    <property type="evidence" value="ECO:0007669"/>
    <property type="project" value="TreeGrafter"/>
</dbReference>
<dbReference type="GO" id="GO:0009507">
    <property type="term" value="C:chloroplast"/>
    <property type="evidence" value="ECO:0007669"/>
    <property type="project" value="TreeGrafter"/>
</dbReference>
<keyword evidence="3" id="KW-0057">Aromatic amino acid biosynthesis</keyword>
<comment type="similarity">
    <text evidence="1">Belongs to the shikimate kinase family.</text>
</comment>
<dbReference type="Gene3D" id="3.40.50.300">
    <property type="entry name" value="P-loop containing nucleotide triphosphate hydrolases"/>
    <property type="match status" value="1"/>
</dbReference>
<comment type="caution">
    <text evidence="4">The sequence shown here is derived from an EMBL/GenBank/DDBJ whole genome shotgun (WGS) entry which is preliminary data.</text>
</comment>
<evidence type="ECO:0000256" key="1">
    <source>
        <dbReference type="ARBA" id="ARBA00006997"/>
    </source>
</evidence>
<reference evidence="4" key="1">
    <citation type="submission" date="2019-12" db="EMBL/GenBank/DDBJ databases">
        <title>Genome sequencing and annotation of Brassica cretica.</title>
        <authorList>
            <person name="Studholme D.J."/>
            <person name="Sarris P."/>
        </authorList>
    </citation>
    <scope>NUCLEOTIDE SEQUENCE</scope>
    <source>
        <strain evidence="4">PFS-109/04</strain>
        <tissue evidence="4">Leaf</tissue>
    </source>
</reference>
<sequence>MRQQIDLGMSICPSNLRRSYRHHCRRGEKRFGRRLQNKRRDATFPNPISRPIGRCHVAPKDETDALKKLSSMYQVVVSTGGGAVIRPINWKYMNKGVSIWLDVPLEALAHRIAAVGTVSRPLLHDESGDAYTVAFKRLSTIWDERGEAYTNANARVSLENIAVKLGYKDVSDLTPTEIAIEAFEQVQSFLEKEETVEIPDGDL</sequence>
<dbReference type="PRINTS" id="PR01100">
    <property type="entry name" value="SHIKIMTKNASE"/>
</dbReference>
<evidence type="ECO:0008006" key="6">
    <source>
        <dbReference type="Google" id="ProtNLM"/>
    </source>
</evidence>
<dbReference type="SUPFAM" id="SSF52540">
    <property type="entry name" value="P-loop containing nucleoside triphosphate hydrolases"/>
    <property type="match status" value="1"/>
</dbReference>
<dbReference type="Proteomes" id="UP000712600">
    <property type="component" value="Unassembled WGS sequence"/>
</dbReference>
<dbReference type="PANTHER" id="PTHR21087:SF16">
    <property type="entry name" value="SHIKIMATE KINASE 1, CHLOROPLASTIC"/>
    <property type="match status" value="1"/>
</dbReference>
<dbReference type="InterPro" id="IPR027417">
    <property type="entry name" value="P-loop_NTPase"/>
</dbReference>
<dbReference type="Pfam" id="PF01202">
    <property type="entry name" value="SKI"/>
    <property type="match status" value="1"/>
</dbReference>
<dbReference type="EMBL" id="QGKX02000996">
    <property type="protein sequence ID" value="KAF3557476.1"/>
    <property type="molecule type" value="Genomic_DNA"/>
</dbReference>
<evidence type="ECO:0000256" key="3">
    <source>
        <dbReference type="ARBA" id="ARBA00023141"/>
    </source>
</evidence>
<dbReference type="GO" id="GO:0008652">
    <property type="term" value="P:amino acid biosynthetic process"/>
    <property type="evidence" value="ECO:0007669"/>
    <property type="project" value="UniProtKB-KW"/>
</dbReference>
<organism evidence="4 5">
    <name type="scientific">Brassica cretica</name>
    <name type="common">Mustard</name>
    <dbReference type="NCBI Taxonomy" id="69181"/>
    <lineage>
        <taxon>Eukaryota</taxon>
        <taxon>Viridiplantae</taxon>
        <taxon>Streptophyta</taxon>
        <taxon>Embryophyta</taxon>
        <taxon>Tracheophyta</taxon>
        <taxon>Spermatophyta</taxon>
        <taxon>Magnoliopsida</taxon>
        <taxon>eudicotyledons</taxon>
        <taxon>Gunneridae</taxon>
        <taxon>Pentapetalae</taxon>
        <taxon>rosids</taxon>
        <taxon>malvids</taxon>
        <taxon>Brassicales</taxon>
        <taxon>Brassicaceae</taxon>
        <taxon>Brassiceae</taxon>
        <taxon>Brassica</taxon>
    </lineage>
</organism>